<sequence length="288" mass="30715">MLSLGIDGGSSSTKWSLVDESGVIKATGNSAPIDGHLYRPESQVKLDKFLQELISNLGNLRPSAITLGITGLGSPDVIQEKFLKTFPSSKLSIGTDVGLAYRSAFEPGEGIYLYAGTGSITVHINPDGQELSLGGWGYLLGDEGAGYWIGKQALRSLIAQLEDLDSLDLLSEYLLQDIGARDWPGIREFVYSNDRSKIANLAQIVGISASQGSESAKAILGRAADCLTELVKRMERRLNSQNMPVAFGGGIAQASLGVGSIIEEKLGREITIDFHDHSFTAAKLGLLS</sequence>
<dbReference type="InterPro" id="IPR002731">
    <property type="entry name" value="ATPase_BadF"/>
</dbReference>
<evidence type="ECO:0000313" key="2">
    <source>
        <dbReference type="EMBL" id="KRO31654.1"/>
    </source>
</evidence>
<dbReference type="Proteomes" id="UP000053349">
    <property type="component" value="Unassembled WGS sequence"/>
</dbReference>
<evidence type="ECO:0000259" key="1">
    <source>
        <dbReference type="Pfam" id="PF01869"/>
    </source>
</evidence>
<dbReference type="Gene3D" id="3.30.420.40">
    <property type="match status" value="2"/>
</dbReference>
<reference evidence="2 3" key="1">
    <citation type="submission" date="2015-10" db="EMBL/GenBank/DDBJ databases">
        <title>Metagenome-Assembled Genomes uncover a global brackish microbiome.</title>
        <authorList>
            <person name="Hugerth L.W."/>
            <person name="Larsson J."/>
            <person name="Alneberg J."/>
            <person name="Lindh M.V."/>
            <person name="Legrand C."/>
            <person name="Pinhassi J."/>
            <person name="Andersson A.F."/>
        </authorList>
    </citation>
    <scope>NUCLEOTIDE SEQUENCE [LARGE SCALE GENOMIC DNA]</scope>
    <source>
        <strain evidence="2">BACL2 MAG-121001-bin67</strain>
    </source>
</reference>
<comment type="caution">
    <text evidence="2">The sequence shown here is derived from an EMBL/GenBank/DDBJ whole genome shotgun (WGS) entry which is preliminary data.</text>
</comment>
<evidence type="ECO:0000313" key="3">
    <source>
        <dbReference type="Proteomes" id="UP000053349"/>
    </source>
</evidence>
<dbReference type="AlphaFoldDB" id="A0A0R2P0M0"/>
<dbReference type="PANTHER" id="PTHR43190">
    <property type="entry name" value="N-ACETYL-D-GLUCOSAMINE KINASE"/>
    <property type="match status" value="1"/>
</dbReference>
<feature type="domain" description="ATPase BadF/BadG/BcrA/BcrD type" evidence="1">
    <location>
        <begin position="4"/>
        <end position="277"/>
    </location>
</feature>
<dbReference type="EMBL" id="LIAW01000218">
    <property type="protein sequence ID" value="KRO31654.1"/>
    <property type="molecule type" value="Genomic_DNA"/>
</dbReference>
<dbReference type="InterPro" id="IPR052519">
    <property type="entry name" value="Euk-type_GlcNAc_Kinase"/>
</dbReference>
<protein>
    <recommendedName>
        <fullName evidence="1">ATPase BadF/BadG/BcrA/BcrD type domain-containing protein</fullName>
    </recommendedName>
</protein>
<organism evidence="2 3">
    <name type="scientific">Actinobacteria bacterium BACL2 MAG-121001-bin67</name>
    <dbReference type="NCBI Taxonomy" id="1655572"/>
    <lineage>
        <taxon>Bacteria</taxon>
        <taxon>Bacillati</taxon>
        <taxon>Actinomycetota</taxon>
        <taxon>Actinomycetes</taxon>
        <taxon>Actinomycetes incertae sedis</taxon>
        <taxon>ac1 cluster</taxon>
    </lineage>
</organism>
<dbReference type="PANTHER" id="PTHR43190:SF3">
    <property type="entry name" value="N-ACETYL-D-GLUCOSAMINE KINASE"/>
    <property type="match status" value="1"/>
</dbReference>
<accession>A0A0R2P0M0</accession>
<dbReference type="InterPro" id="IPR043129">
    <property type="entry name" value="ATPase_NBD"/>
</dbReference>
<gene>
    <name evidence="2" type="ORF">ABR64_01175</name>
</gene>
<name>A0A0R2P0M0_9ACTN</name>
<dbReference type="SUPFAM" id="SSF53067">
    <property type="entry name" value="Actin-like ATPase domain"/>
    <property type="match status" value="2"/>
</dbReference>
<proteinExistence type="predicted"/>
<dbReference type="Pfam" id="PF01869">
    <property type="entry name" value="BcrAD_BadFG"/>
    <property type="match status" value="1"/>
</dbReference>